<dbReference type="Proteomes" id="UP000319411">
    <property type="component" value="Plasmid unnamed1"/>
</dbReference>
<name>A0A518XIU3_9GAMM</name>
<keyword evidence="1" id="KW-0614">Plasmid</keyword>
<organism evidence="1 2">
    <name type="scientific">Candidatus Pantoea soli</name>
    <dbReference type="NCBI Taxonomy" id="3098669"/>
    <lineage>
        <taxon>Bacteria</taxon>
        <taxon>Pseudomonadati</taxon>
        <taxon>Pseudomonadota</taxon>
        <taxon>Gammaproteobacteria</taxon>
        <taxon>Enterobacterales</taxon>
        <taxon>Erwiniaceae</taxon>
        <taxon>Pantoea</taxon>
    </lineage>
</organism>
<evidence type="ECO:0000313" key="2">
    <source>
        <dbReference type="Proteomes" id="UP000319411"/>
    </source>
</evidence>
<geneLocation type="plasmid" evidence="1 2">
    <name>unnamed1</name>
</geneLocation>
<dbReference type="EMBL" id="CP032703">
    <property type="protein sequence ID" value="QDY44089.1"/>
    <property type="molecule type" value="Genomic_DNA"/>
</dbReference>
<accession>A0A518XIU3</accession>
<reference evidence="1 2" key="1">
    <citation type="submission" date="2018-10" db="EMBL/GenBank/DDBJ databases">
        <title>Genome Sequencing of Pantoea dispersa DSM 32899.</title>
        <authorList>
            <person name="Nawrath M."/>
            <person name="Ottenheim C."/>
            <person name="Wilm A."/>
            <person name="Zimmermann W."/>
            <person name="Wu J.C."/>
        </authorList>
    </citation>
    <scope>NUCLEOTIDE SEQUENCE [LARGE SCALE GENOMIC DNA]</scope>
    <source>
        <strain evidence="1 2">DSM 32899</strain>
        <plasmid evidence="1 2">unnamed1</plasmid>
    </source>
</reference>
<dbReference type="OrthoDB" id="9784378at2"/>
<dbReference type="AlphaFoldDB" id="A0A518XIU3"/>
<gene>
    <name evidence="1" type="ORF">D8B20_19445</name>
</gene>
<sequence>MGQYAHIPAFICGSVCPANPLWLNNQTILPVTNPPALMIYRQTNAVLTRYPLSI</sequence>
<proteinExistence type="predicted"/>
<protein>
    <submittedName>
        <fullName evidence="1">3',5'-cyclic-nucleotide phosphodiesterase</fullName>
    </submittedName>
</protein>
<keyword evidence="2" id="KW-1185">Reference proteome</keyword>
<dbReference type="KEGG" id="pdis:D8B20_19445"/>
<evidence type="ECO:0000313" key="1">
    <source>
        <dbReference type="EMBL" id="QDY44089.1"/>
    </source>
</evidence>